<dbReference type="RefSeq" id="WP_090681378.1">
    <property type="nucleotide sequence ID" value="NZ_CADERL010000001.1"/>
</dbReference>
<name>A0A1G7PZ81_9BURK</name>
<sequence>MKDALLATVIDEYATIEEFASVLVFEQKALTQVDPAEMLRPIVEKKTELVGKLASLEKIRDTQLAEMGLPAGPSGIKLAAGRDPKLAAQWSLLQQSVERAHRSNKLNGVLIQTRMEYNQGALDVLQVRPPKPSLYGPDGRVPGFGAL</sequence>
<protein>
    <submittedName>
        <fullName evidence="4">Flagella synthesis protein FlgN</fullName>
    </submittedName>
</protein>
<keyword evidence="4" id="KW-0966">Cell projection</keyword>
<comment type="function">
    <text evidence="1">Required for the efficient initiation of filament assembly.</text>
</comment>
<reference evidence="4 5" key="1">
    <citation type="submission" date="2016-10" db="EMBL/GenBank/DDBJ databases">
        <authorList>
            <person name="de Groot N.N."/>
        </authorList>
    </citation>
    <scope>NUCLEOTIDE SEQUENCE [LARGE SCALE GENOMIC DNA]</scope>
    <source>
        <strain evidence="4 5">LMG 2247</strain>
    </source>
</reference>
<organism evidence="4 5">
    <name type="scientific">Paraburkholderia phenazinium</name>
    <dbReference type="NCBI Taxonomy" id="60549"/>
    <lineage>
        <taxon>Bacteria</taxon>
        <taxon>Pseudomonadati</taxon>
        <taxon>Pseudomonadota</taxon>
        <taxon>Betaproteobacteria</taxon>
        <taxon>Burkholderiales</taxon>
        <taxon>Burkholderiaceae</taxon>
        <taxon>Paraburkholderia</taxon>
    </lineage>
</organism>
<dbReference type="EMBL" id="FNCJ01000001">
    <property type="protein sequence ID" value="SDF91564.1"/>
    <property type="molecule type" value="Genomic_DNA"/>
</dbReference>
<accession>A0A1G7PZ81</accession>
<evidence type="ECO:0000313" key="4">
    <source>
        <dbReference type="EMBL" id="SDF91564.1"/>
    </source>
</evidence>
<keyword evidence="4" id="KW-0282">Flagellum</keyword>
<evidence type="ECO:0000256" key="1">
    <source>
        <dbReference type="ARBA" id="ARBA00002397"/>
    </source>
</evidence>
<dbReference type="Pfam" id="PF05130">
    <property type="entry name" value="FlgN"/>
    <property type="match status" value="1"/>
</dbReference>
<dbReference type="Gene3D" id="1.20.58.300">
    <property type="entry name" value="FlgN-like"/>
    <property type="match status" value="1"/>
</dbReference>
<dbReference type="InterPro" id="IPR036679">
    <property type="entry name" value="FlgN-like_sf"/>
</dbReference>
<dbReference type="OrthoDB" id="8641527at2"/>
<comment type="similarity">
    <text evidence="2">Belongs to the FlgN family.</text>
</comment>
<keyword evidence="4" id="KW-0969">Cilium</keyword>
<evidence type="ECO:0000256" key="3">
    <source>
        <dbReference type="ARBA" id="ARBA00022795"/>
    </source>
</evidence>
<dbReference type="AlphaFoldDB" id="A0A1G7PZ81"/>
<dbReference type="SUPFAM" id="SSF140566">
    <property type="entry name" value="FlgN-like"/>
    <property type="match status" value="1"/>
</dbReference>
<gene>
    <name evidence="4" type="ORF">SAMN05216466_101524</name>
</gene>
<evidence type="ECO:0000256" key="2">
    <source>
        <dbReference type="ARBA" id="ARBA00007703"/>
    </source>
</evidence>
<evidence type="ECO:0000313" key="5">
    <source>
        <dbReference type="Proteomes" id="UP000199706"/>
    </source>
</evidence>
<proteinExistence type="inferred from homology"/>
<dbReference type="GO" id="GO:0044780">
    <property type="term" value="P:bacterial-type flagellum assembly"/>
    <property type="evidence" value="ECO:0007669"/>
    <property type="project" value="InterPro"/>
</dbReference>
<dbReference type="InterPro" id="IPR007809">
    <property type="entry name" value="FlgN-like"/>
</dbReference>
<keyword evidence="3" id="KW-1005">Bacterial flagellum biogenesis</keyword>
<dbReference type="Proteomes" id="UP000199706">
    <property type="component" value="Unassembled WGS sequence"/>
</dbReference>